<dbReference type="HOGENOM" id="CLU_2014881_0_0_1"/>
<name>A0A067NDT2_BOTB1</name>
<protein>
    <submittedName>
        <fullName evidence="1">Uncharacterized protein</fullName>
    </submittedName>
</protein>
<sequence>MASPNSLGSIDSCITLDIPNIDDILIRRGMKRRRGMQWPEKTHSLDSYTTFDSGDRKDDDDELLAKIVNPSSDPEAARAIKTRVFILLGHPGAGEFSGYRLRHLPTAGGHTKYVCTKTGKTLR</sequence>
<evidence type="ECO:0000313" key="2">
    <source>
        <dbReference type="Proteomes" id="UP000027195"/>
    </source>
</evidence>
<dbReference type="Proteomes" id="UP000027195">
    <property type="component" value="Unassembled WGS sequence"/>
</dbReference>
<keyword evidence="2" id="KW-1185">Reference proteome</keyword>
<gene>
    <name evidence="1" type="ORF">BOTBODRAFT_26330</name>
</gene>
<dbReference type="EMBL" id="KL198016">
    <property type="protein sequence ID" value="KDQ21926.1"/>
    <property type="molecule type" value="Genomic_DNA"/>
</dbReference>
<organism evidence="1 2">
    <name type="scientific">Botryobasidium botryosum (strain FD-172 SS1)</name>
    <dbReference type="NCBI Taxonomy" id="930990"/>
    <lineage>
        <taxon>Eukaryota</taxon>
        <taxon>Fungi</taxon>
        <taxon>Dikarya</taxon>
        <taxon>Basidiomycota</taxon>
        <taxon>Agaricomycotina</taxon>
        <taxon>Agaricomycetes</taxon>
        <taxon>Cantharellales</taxon>
        <taxon>Botryobasidiaceae</taxon>
        <taxon>Botryobasidium</taxon>
    </lineage>
</organism>
<evidence type="ECO:0000313" key="1">
    <source>
        <dbReference type="EMBL" id="KDQ21926.1"/>
    </source>
</evidence>
<dbReference type="AlphaFoldDB" id="A0A067NDT2"/>
<reference evidence="2" key="1">
    <citation type="journal article" date="2014" name="Proc. Natl. Acad. Sci. U.S.A.">
        <title>Extensive sampling of basidiomycete genomes demonstrates inadequacy of the white-rot/brown-rot paradigm for wood decay fungi.</title>
        <authorList>
            <person name="Riley R."/>
            <person name="Salamov A.A."/>
            <person name="Brown D.W."/>
            <person name="Nagy L.G."/>
            <person name="Floudas D."/>
            <person name="Held B.W."/>
            <person name="Levasseur A."/>
            <person name="Lombard V."/>
            <person name="Morin E."/>
            <person name="Otillar R."/>
            <person name="Lindquist E.A."/>
            <person name="Sun H."/>
            <person name="LaButti K.M."/>
            <person name="Schmutz J."/>
            <person name="Jabbour D."/>
            <person name="Luo H."/>
            <person name="Baker S.E."/>
            <person name="Pisabarro A.G."/>
            <person name="Walton J.D."/>
            <person name="Blanchette R.A."/>
            <person name="Henrissat B."/>
            <person name="Martin F."/>
            <person name="Cullen D."/>
            <person name="Hibbett D.S."/>
            <person name="Grigoriev I.V."/>
        </authorList>
    </citation>
    <scope>NUCLEOTIDE SEQUENCE [LARGE SCALE GENOMIC DNA]</scope>
    <source>
        <strain evidence="2">FD-172 SS1</strain>
    </source>
</reference>
<dbReference type="InParanoid" id="A0A067NDT2"/>
<accession>A0A067NDT2</accession>
<proteinExistence type="predicted"/>